<dbReference type="AlphaFoldDB" id="A0AAV5ALP5"/>
<dbReference type="SUPFAM" id="SSF48576">
    <property type="entry name" value="Terpenoid synthases"/>
    <property type="match status" value="1"/>
</dbReference>
<protein>
    <recommendedName>
        <fullName evidence="5">Terpenoid synthase</fullName>
    </recommendedName>
</protein>
<gene>
    <name evidence="3" type="ORF">Clacol_007885</name>
</gene>
<dbReference type="Proteomes" id="UP001050691">
    <property type="component" value="Unassembled WGS sequence"/>
</dbReference>
<dbReference type="InterPro" id="IPR008949">
    <property type="entry name" value="Isoprenoid_synthase_dom_sf"/>
</dbReference>
<comment type="similarity">
    <text evidence="1">Belongs to the trichodiene synthase family.</text>
</comment>
<evidence type="ECO:0000256" key="2">
    <source>
        <dbReference type="ARBA" id="ARBA00023239"/>
    </source>
</evidence>
<evidence type="ECO:0000313" key="3">
    <source>
        <dbReference type="EMBL" id="GJJ13629.1"/>
    </source>
</evidence>
<dbReference type="SFLD" id="SFLDG01021">
    <property type="entry name" value="Trichodiene_Synthase_Like"/>
    <property type="match status" value="1"/>
</dbReference>
<proteinExistence type="inferred from homology"/>
<dbReference type="InterPro" id="IPR024652">
    <property type="entry name" value="Trichodiene_synth"/>
</dbReference>
<evidence type="ECO:0000256" key="1">
    <source>
        <dbReference type="ARBA" id="ARBA00007946"/>
    </source>
</evidence>
<dbReference type="EMBL" id="BPWL01000009">
    <property type="protein sequence ID" value="GJJ13629.1"/>
    <property type="molecule type" value="Genomic_DNA"/>
</dbReference>
<dbReference type="Gene3D" id="1.10.600.10">
    <property type="entry name" value="Farnesyl Diphosphate Synthase"/>
    <property type="match status" value="1"/>
</dbReference>
<sequence>MSTTLLSLNRYQLLKDKHKTLVPGSEYEHPDPFEPIRDIIRNFVRRVSHHRPLNFDPPPTDQLKSDVLTEVKRLNIDLSPVQKWLTWACQVAEGFYPFHPIDLKVLIVMCNLTIFHIDDTLSKTPQVLHTFQPNLLSGIPQSDPILECLSKELIPRMWKYYHPLAANAIAIGFYELIQGTAMESVTKQMKHIPSAPEFPEYVRLKSGGPAQYAYWLFYHPDRPDVSPYLQGIPDFLGIINRVNDILSFYKEELAGEDDNFVHMRAKLSGNGVVAALHEICEETLVLIDCITDTLSQTPEHLIIFQEFMLRYIRFHTSTSRYRLKELMMEN</sequence>
<keyword evidence="4" id="KW-1185">Reference proteome</keyword>
<dbReference type="GO" id="GO:0016838">
    <property type="term" value="F:carbon-oxygen lyase activity, acting on phosphates"/>
    <property type="evidence" value="ECO:0007669"/>
    <property type="project" value="InterPro"/>
</dbReference>
<organism evidence="3 4">
    <name type="scientific">Clathrus columnatus</name>
    <dbReference type="NCBI Taxonomy" id="1419009"/>
    <lineage>
        <taxon>Eukaryota</taxon>
        <taxon>Fungi</taxon>
        <taxon>Dikarya</taxon>
        <taxon>Basidiomycota</taxon>
        <taxon>Agaricomycotina</taxon>
        <taxon>Agaricomycetes</taxon>
        <taxon>Phallomycetidae</taxon>
        <taxon>Phallales</taxon>
        <taxon>Clathraceae</taxon>
        <taxon>Clathrus</taxon>
    </lineage>
</organism>
<comment type="caution">
    <text evidence="3">The sequence shown here is derived from an EMBL/GenBank/DDBJ whole genome shotgun (WGS) entry which is preliminary data.</text>
</comment>
<keyword evidence="2" id="KW-0456">Lyase</keyword>
<reference evidence="3" key="1">
    <citation type="submission" date="2021-10" db="EMBL/GenBank/DDBJ databases">
        <title>De novo Genome Assembly of Clathrus columnatus (Basidiomycota, Fungi) Using Illumina and Nanopore Sequence Data.</title>
        <authorList>
            <person name="Ogiso-Tanaka E."/>
            <person name="Itagaki H."/>
            <person name="Hosoya T."/>
            <person name="Hosaka K."/>
        </authorList>
    </citation>
    <scope>NUCLEOTIDE SEQUENCE</scope>
    <source>
        <strain evidence="3">MO-923</strain>
    </source>
</reference>
<dbReference type="Pfam" id="PF06330">
    <property type="entry name" value="TRI5"/>
    <property type="match status" value="1"/>
</dbReference>
<name>A0AAV5ALP5_9AGAM</name>
<dbReference type="SFLD" id="SFLDS00005">
    <property type="entry name" value="Isoprenoid_Synthase_Type_I"/>
    <property type="match status" value="1"/>
</dbReference>
<evidence type="ECO:0000313" key="4">
    <source>
        <dbReference type="Proteomes" id="UP001050691"/>
    </source>
</evidence>
<accession>A0AAV5ALP5</accession>
<evidence type="ECO:0008006" key="5">
    <source>
        <dbReference type="Google" id="ProtNLM"/>
    </source>
</evidence>